<organism evidence="1 2">
    <name type="scientific">Galdieria sulphuraria</name>
    <name type="common">Red alga</name>
    <dbReference type="NCBI Taxonomy" id="130081"/>
    <lineage>
        <taxon>Eukaryota</taxon>
        <taxon>Rhodophyta</taxon>
        <taxon>Bangiophyceae</taxon>
        <taxon>Galdieriales</taxon>
        <taxon>Galdieriaceae</taxon>
        <taxon>Galdieria</taxon>
    </lineage>
</organism>
<dbReference type="EMBL" id="KB454485">
    <property type="protein sequence ID" value="EME32617.1"/>
    <property type="molecule type" value="Genomic_DNA"/>
</dbReference>
<evidence type="ECO:0000313" key="1">
    <source>
        <dbReference type="EMBL" id="EME32617.1"/>
    </source>
</evidence>
<sequence>MNFLISFYCLPLTSIVKKYQIRRIVFSQSDDFSAFFCKIHPSLYLNSCLEASARIIQQILTIQIYKVPRRNSQSH</sequence>
<dbReference type="RefSeq" id="XP_005709137.1">
    <property type="nucleotide sequence ID" value="XM_005709080.1"/>
</dbReference>
<keyword evidence="2" id="KW-1185">Reference proteome</keyword>
<proteinExistence type="predicted"/>
<dbReference type="GeneID" id="17091181"/>
<accession>M2XQV1</accession>
<reference evidence="2" key="1">
    <citation type="journal article" date="2013" name="Science">
        <title>Gene transfer from bacteria and archaea facilitated evolution of an extremophilic eukaryote.</title>
        <authorList>
            <person name="Schonknecht G."/>
            <person name="Chen W.H."/>
            <person name="Ternes C.M."/>
            <person name="Barbier G.G."/>
            <person name="Shrestha R.P."/>
            <person name="Stanke M."/>
            <person name="Brautigam A."/>
            <person name="Baker B.J."/>
            <person name="Banfield J.F."/>
            <person name="Garavito R.M."/>
            <person name="Carr K."/>
            <person name="Wilkerson C."/>
            <person name="Rensing S.A."/>
            <person name="Gagneul D."/>
            <person name="Dickenson N.E."/>
            <person name="Oesterhelt C."/>
            <person name="Lercher M.J."/>
            <person name="Weber A.P."/>
        </authorList>
    </citation>
    <scope>NUCLEOTIDE SEQUENCE [LARGE SCALE GENOMIC DNA]</scope>
    <source>
        <strain evidence="2">074W</strain>
    </source>
</reference>
<dbReference type="Proteomes" id="UP000030680">
    <property type="component" value="Unassembled WGS sequence"/>
</dbReference>
<evidence type="ECO:0000313" key="2">
    <source>
        <dbReference type="Proteomes" id="UP000030680"/>
    </source>
</evidence>
<dbReference type="AlphaFoldDB" id="M2XQV1"/>
<protein>
    <submittedName>
        <fullName evidence="1">Uncharacterized protein</fullName>
    </submittedName>
</protein>
<name>M2XQV1_GALSU</name>
<gene>
    <name evidence="1" type="ORF">Gasu_03850</name>
</gene>
<dbReference type="Gramene" id="EME32617">
    <property type="protein sequence ID" value="EME32617"/>
    <property type="gene ID" value="Gasu_03850"/>
</dbReference>
<dbReference type="KEGG" id="gsl:Gasu_03850"/>